<evidence type="ECO:0000313" key="3">
    <source>
        <dbReference type="Proteomes" id="UP000499080"/>
    </source>
</evidence>
<feature type="region of interest" description="Disordered" evidence="1">
    <location>
        <begin position="20"/>
        <end position="42"/>
    </location>
</feature>
<evidence type="ECO:0000256" key="1">
    <source>
        <dbReference type="SAM" id="MobiDB-lite"/>
    </source>
</evidence>
<gene>
    <name evidence="2" type="ORF">AVEN_70489_1</name>
</gene>
<dbReference type="Proteomes" id="UP000499080">
    <property type="component" value="Unassembled WGS sequence"/>
</dbReference>
<keyword evidence="3" id="KW-1185">Reference proteome</keyword>
<dbReference type="AlphaFoldDB" id="A0A4Y2VAB5"/>
<protein>
    <submittedName>
        <fullName evidence="2">Uncharacterized protein</fullName>
    </submittedName>
</protein>
<proteinExistence type="predicted"/>
<organism evidence="2 3">
    <name type="scientific">Araneus ventricosus</name>
    <name type="common">Orbweaver spider</name>
    <name type="synonym">Epeira ventricosa</name>
    <dbReference type="NCBI Taxonomy" id="182803"/>
    <lineage>
        <taxon>Eukaryota</taxon>
        <taxon>Metazoa</taxon>
        <taxon>Ecdysozoa</taxon>
        <taxon>Arthropoda</taxon>
        <taxon>Chelicerata</taxon>
        <taxon>Arachnida</taxon>
        <taxon>Araneae</taxon>
        <taxon>Araneomorphae</taxon>
        <taxon>Entelegynae</taxon>
        <taxon>Araneoidea</taxon>
        <taxon>Araneidae</taxon>
        <taxon>Araneus</taxon>
    </lineage>
</organism>
<dbReference type="EMBL" id="BGPR01044693">
    <property type="protein sequence ID" value="GBO21508.1"/>
    <property type="molecule type" value="Genomic_DNA"/>
</dbReference>
<evidence type="ECO:0000313" key="2">
    <source>
        <dbReference type="EMBL" id="GBO21508.1"/>
    </source>
</evidence>
<comment type="caution">
    <text evidence="2">The sequence shown here is derived from an EMBL/GenBank/DDBJ whole genome shotgun (WGS) entry which is preliminary data.</text>
</comment>
<sequence>MKAGLRRLASFEVRFRDRFGDKRGRGSNYPCPPQPISVRLNG</sequence>
<reference evidence="2 3" key="1">
    <citation type="journal article" date="2019" name="Sci. Rep.">
        <title>Orb-weaving spider Araneus ventricosus genome elucidates the spidroin gene catalogue.</title>
        <authorList>
            <person name="Kono N."/>
            <person name="Nakamura H."/>
            <person name="Ohtoshi R."/>
            <person name="Moran D.A.P."/>
            <person name="Shinohara A."/>
            <person name="Yoshida Y."/>
            <person name="Fujiwara M."/>
            <person name="Mori M."/>
            <person name="Tomita M."/>
            <person name="Arakawa K."/>
        </authorList>
    </citation>
    <scope>NUCLEOTIDE SEQUENCE [LARGE SCALE GENOMIC DNA]</scope>
</reference>
<accession>A0A4Y2VAB5</accession>
<name>A0A4Y2VAB5_ARAVE</name>
<feature type="non-terminal residue" evidence="2">
    <location>
        <position position="42"/>
    </location>
</feature>